<sequence>MYIGTLLFTEFPAAPAMATTAAIRDNRSHFVATATAPIRVKIVRRYIESVISVAPIAFTARLRDLLCLGYWTTAAPIMALARARNREMAGATTVIVGAVTLAKFCKVTIGVVGDNRE</sequence>
<reference evidence="1 2" key="1">
    <citation type="journal article" date="2016" name="Nat. Commun.">
        <title>Thousands of microbial genomes shed light on interconnected biogeochemical processes in an aquifer system.</title>
        <authorList>
            <person name="Anantharaman K."/>
            <person name="Brown C.T."/>
            <person name="Hug L.A."/>
            <person name="Sharon I."/>
            <person name="Castelle C.J."/>
            <person name="Probst A.J."/>
            <person name="Thomas B.C."/>
            <person name="Singh A."/>
            <person name="Wilkins M.J."/>
            <person name="Karaoz U."/>
            <person name="Brodie E.L."/>
            <person name="Williams K.H."/>
            <person name="Hubbard S.S."/>
            <person name="Banfield J.F."/>
        </authorList>
    </citation>
    <scope>NUCLEOTIDE SEQUENCE [LARGE SCALE GENOMIC DNA]</scope>
</reference>
<name>A0A1G1ZU12_9BACT</name>
<organism evidence="1 2">
    <name type="scientific">Candidatus Harrisonbacteria bacterium RIFOXYA1_FULL_48_8</name>
    <dbReference type="NCBI Taxonomy" id="1798411"/>
    <lineage>
        <taxon>Bacteria</taxon>
        <taxon>Candidatus Harrisoniibacteriota</taxon>
    </lineage>
</organism>
<dbReference type="Proteomes" id="UP000176626">
    <property type="component" value="Unassembled WGS sequence"/>
</dbReference>
<evidence type="ECO:0000313" key="1">
    <source>
        <dbReference type="EMBL" id="OGY67965.1"/>
    </source>
</evidence>
<accession>A0A1G1ZU12</accession>
<dbReference type="EMBL" id="MHJN01000041">
    <property type="protein sequence ID" value="OGY67965.1"/>
    <property type="molecule type" value="Genomic_DNA"/>
</dbReference>
<gene>
    <name evidence="1" type="ORF">A2214_00630</name>
</gene>
<evidence type="ECO:0000313" key="2">
    <source>
        <dbReference type="Proteomes" id="UP000176626"/>
    </source>
</evidence>
<dbReference type="AlphaFoldDB" id="A0A1G1ZU12"/>
<protein>
    <submittedName>
        <fullName evidence="1">Uncharacterized protein</fullName>
    </submittedName>
</protein>
<comment type="caution">
    <text evidence="1">The sequence shown here is derived from an EMBL/GenBank/DDBJ whole genome shotgun (WGS) entry which is preliminary data.</text>
</comment>
<proteinExistence type="predicted"/>